<feature type="transmembrane region" description="Helical" evidence="1">
    <location>
        <begin position="236"/>
        <end position="257"/>
    </location>
</feature>
<accession>A0A2V0R8V2</accession>
<reference evidence="2" key="1">
    <citation type="submission" date="2017-04" db="EMBL/GenBank/DDBJ databases">
        <title>Unveiling RNA virosphere associated with marine microorganisms.</title>
        <authorList>
            <person name="Urayama S."/>
            <person name="Takaki Y."/>
            <person name="Nishi S."/>
            <person name="Yoshida Y."/>
            <person name="Deguchi S."/>
            <person name="Takai K."/>
            <person name="Nunoura T."/>
        </authorList>
    </citation>
    <scope>NUCLEOTIDE SEQUENCE</scope>
</reference>
<dbReference type="AlphaFoldDB" id="A0A2V0R8V2"/>
<keyword evidence="1" id="KW-0812">Transmembrane</keyword>
<evidence type="ECO:0000313" key="2">
    <source>
        <dbReference type="EMBL" id="GBH21699.1"/>
    </source>
</evidence>
<name>A0A2V0R8V2_9ZZZZ</name>
<dbReference type="EMBL" id="BDQA01000260">
    <property type="protein sequence ID" value="GBH21699.1"/>
    <property type="molecule type" value="Genomic_RNA"/>
</dbReference>
<proteinExistence type="predicted"/>
<evidence type="ECO:0000256" key="1">
    <source>
        <dbReference type="SAM" id="Phobius"/>
    </source>
</evidence>
<feature type="transmembrane region" description="Helical" evidence="1">
    <location>
        <begin position="46"/>
        <end position="63"/>
    </location>
</feature>
<feature type="transmembrane region" description="Helical" evidence="1">
    <location>
        <begin position="75"/>
        <end position="93"/>
    </location>
</feature>
<protein>
    <submittedName>
        <fullName evidence="2">VP11</fullName>
    </submittedName>
</protein>
<sequence>MSTRNVRVKLEEAWKGPESILLRVKASSEKFHRAYRRGYLSYRHRLMYFDVPIIVFSSVNSVLIAGGKNFLPSDVIEVTTCMLALVTGIIQALRTFLKIDENRENCLVTYKDLFRLFCEISIILAQPVQSRSVDAQKFMLDKISDYKEIMDKAIILEGKERDNPIYNDGLLWDAAADDSSLSSAGKEIGLLDPEGDIGLPLTATDSVGHDDAINKVIEKDEIIYESSTKNMIPYELIHLIYTFIIPVRGLVFCLAEVEMYGRIASATAAMCSAINVYHNILTNMGSIRLNSIIEPIPDHARTKMITLPRHLKALLLACHRTYLPGAAEEFKDVQLSTHGTGVLYGEYDVETLESNSAMNYLLPHKGVHVGMFLWYRRRVRRLERWRNIKDDVTLVNYDPIGHYCATMFNRALKSAKETNTSLHLTVIDVERLMLIQLVERNWEIMDAVCMNSKKYGRKALEKMNDLYHGRLMNKSKGRKVSSVLHHLAHIISLCYTRLISTYKVMSYAEAMYRADSSEAEMLKFVRFVTWSVLPYIRKSEERRCARIGPVSYDNISSLSECDNVLLVHSYFDELSDVEGAFISPSDIADHITIPRNSKPIKWFSRLQSKKSKDGEHMRVDDEPTGAITETARIGGVLCYFNESNVPFSWTSKCRVLDDSHWFA</sequence>
<comment type="caution">
    <text evidence="2">The sequence shown here is derived from an EMBL/GenBank/DDBJ whole genome shotgun (WGS) entry which is preliminary data.</text>
</comment>
<keyword evidence="1" id="KW-1133">Transmembrane helix</keyword>
<organism evidence="2">
    <name type="scientific">viral metagenome</name>
    <dbReference type="NCBI Taxonomy" id="1070528"/>
    <lineage>
        <taxon>unclassified sequences</taxon>
        <taxon>metagenomes</taxon>
        <taxon>organismal metagenomes</taxon>
    </lineage>
</organism>
<keyword evidence="1" id="KW-0472">Membrane</keyword>